<keyword evidence="1" id="KW-0067">ATP-binding</keyword>
<accession>G9WVU2</accession>
<sequence>MKKIVISSIGANVSAAIARSLKVHNKDIWIAGFDLNPFSYGKMYIDEFFISPPYKEKDKYVNFVLELCVKVNADVFIPVTENEIQIFMCYRQDFRHCKLLLLDDKVLDICLSKLKTQLFLHEHGIYDIPTGRFPETYPSSFPVIIKKDRGNGSHDMFFAYSKKELESLQGKLDESYIWQAMIGTDEEEITMPIFASKNGEIRCFPMKRRLGLEGMSIRVEPVHDLLLEKIGEQIAREIGLQGCLDVQLRKDNGLYYIFEINPRISSSIGFRSLMGFQDAYWWIQDVLGEKPDDYRMEEKKLVGIKTLNEIIFDAEGNVLYGGN</sequence>
<proteinExistence type="predicted"/>
<dbReference type="SUPFAM" id="SSF56059">
    <property type="entry name" value="Glutathione synthetase ATP-binding domain-like"/>
    <property type="match status" value="1"/>
</dbReference>
<dbReference type="GO" id="GO:0005524">
    <property type="term" value="F:ATP binding"/>
    <property type="evidence" value="ECO:0007669"/>
    <property type="project" value="UniProtKB-UniRule"/>
</dbReference>
<feature type="domain" description="ATP-grasp" evidence="2">
    <location>
        <begin position="103"/>
        <end position="287"/>
    </location>
</feature>
<dbReference type="PROSITE" id="PS50975">
    <property type="entry name" value="ATP_GRASP"/>
    <property type="match status" value="1"/>
</dbReference>
<dbReference type="EMBL" id="AFZD01000018">
    <property type="protein sequence ID" value="EHL10879.1"/>
    <property type="molecule type" value="Genomic_DNA"/>
</dbReference>
<evidence type="ECO:0000313" key="3">
    <source>
        <dbReference type="EMBL" id="EHL10879.1"/>
    </source>
</evidence>
<evidence type="ECO:0000259" key="2">
    <source>
        <dbReference type="PROSITE" id="PS50975"/>
    </source>
</evidence>
<comment type="caution">
    <text evidence="3">The sequence shown here is derived from an EMBL/GenBank/DDBJ whole genome shotgun (WGS) entry which is preliminary data.</text>
</comment>
<evidence type="ECO:0000256" key="1">
    <source>
        <dbReference type="PROSITE-ProRule" id="PRU00409"/>
    </source>
</evidence>
<dbReference type="GO" id="GO:0046872">
    <property type="term" value="F:metal ion binding"/>
    <property type="evidence" value="ECO:0007669"/>
    <property type="project" value="InterPro"/>
</dbReference>
<dbReference type="RefSeq" id="WP_009536839.1">
    <property type="nucleotide sequence ID" value="NZ_JH414505.1"/>
</dbReference>
<dbReference type="AlphaFoldDB" id="G9WVU2"/>
<name>G9WVU2_9FIRM</name>
<gene>
    <name evidence="3" type="ORF">HMPREF9624_01026</name>
</gene>
<reference evidence="3 4" key="1">
    <citation type="submission" date="2011-08" db="EMBL/GenBank/DDBJ databases">
        <title>The Genome Sequence of Oribacterium sp. ACB7.</title>
        <authorList>
            <consortium name="The Broad Institute Genome Sequencing Platform"/>
            <person name="Earl A."/>
            <person name="Ward D."/>
            <person name="Feldgarden M."/>
            <person name="Gevers D."/>
            <person name="Sizova M."/>
            <person name="Hazen A."/>
            <person name="Epstein S."/>
            <person name="Young S.K."/>
            <person name="Zeng Q."/>
            <person name="Gargeya S."/>
            <person name="Fitzgerald M."/>
            <person name="Haas B."/>
            <person name="Abouelleil A."/>
            <person name="Alvarado L."/>
            <person name="Arachchi H.M."/>
            <person name="Berlin A."/>
            <person name="Brown A."/>
            <person name="Chapman S.B."/>
            <person name="Chen Z."/>
            <person name="Dunbar C."/>
            <person name="Freedman E."/>
            <person name="Gearin G."/>
            <person name="Gellesch M."/>
            <person name="Goldberg J."/>
            <person name="Griggs A."/>
            <person name="Gujja S."/>
            <person name="Heiman D."/>
            <person name="Howarth C."/>
            <person name="Larson L."/>
            <person name="Lui A."/>
            <person name="MacDonald P.J.P."/>
            <person name="Montmayeur A."/>
            <person name="Murphy C."/>
            <person name="Neiman D."/>
            <person name="Pearson M."/>
            <person name="Priest M."/>
            <person name="Roberts A."/>
            <person name="Saif S."/>
            <person name="Shea T."/>
            <person name="Shenoy N."/>
            <person name="Sisk P."/>
            <person name="Stolte C."/>
            <person name="Sykes S."/>
            <person name="Wortman J."/>
            <person name="Nusbaum C."/>
            <person name="Birren B."/>
        </authorList>
    </citation>
    <scope>NUCLEOTIDE SEQUENCE [LARGE SCALE GENOMIC DNA]</scope>
    <source>
        <strain evidence="3 4">ACB7</strain>
    </source>
</reference>
<evidence type="ECO:0000313" key="4">
    <source>
        <dbReference type="Proteomes" id="UP000003527"/>
    </source>
</evidence>
<organism evidence="3 4">
    <name type="scientific">Oribacterium asaccharolyticum ACB7</name>
    <dbReference type="NCBI Taxonomy" id="796944"/>
    <lineage>
        <taxon>Bacteria</taxon>
        <taxon>Bacillati</taxon>
        <taxon>Bacillota</taxon>
        <taxon>Clostridia</taxon>
        <taxon>Lachnospirales</taxon>
        <taxon>Lachnospiraceae</taxon>
        <taxon>Oribacterium</taxon>
    </lineage>
</organism>
<dbReference type="Gene3D" id="3.40.50.20">
    <property type="match status" value="1"/>
</dbReference>
<dbReference type="Pfam" id="PF15632">
    <property type="entry name" value="ATPgrasp_Ter"/>
    <property type="match status" value="1"/>
</dbReference>
<dbReference type="HOGENOM" id="CLU_052967_4_0_9"/>
<dbReference type="Proteomes" id="UP000003527">
    <property type="component" value="Unassembled WGS sequence"/>
</dbReference>
<keyword evidence="4" id="KW-1185">Reference proteome</keyword>
<protein>
    <recommendedName>
        <fullName evidence="2">ATP-grasp domain-containing protein</fullName>
    </recommendedName>
</protein>
<dbReference type="InterPro" id="IPR011761">
    <property type="entry name" value="ATP-grasp"/>
</dbReference>
<dbReference type="Gene3D" id="3.30.470.20">
    <property type="entry name" value="ATP-grasp fold, B domain"/>
    <property type="match status" value="1"/>
</dbReference>
<keyword evidence="1" id="KW-0547">Nucleotide-binding</keyword>
<dbReference type="PATRIC" id="fig|796944.3.peg.1759"/>